<dbReference type="Proteomes" id="UP000271925">
    <property type="component" value="Unassembled WGS sequence"/>
</dbReference>
<reference evidence="3 4" key="1">
    <citation type="submission" date="2018-11" db="EMBL/GenBank/DDBJ databases">
        <authorList>
            <person name="Zhou Z."/>
            <person name="Wang G."/>
        </authorList>
    </citation>
    <scope>NUCLEOTIDE SEQUENCE [LARGE SCALE GENOMIC DNA]</scope>
    <source>
        <strain evidence="3 4">KCTC52004</strain>
    </source>
</reference>
<feature type="signal peptide" evidence="1">
    <location>
        <begin position="1"/>
        <end position="19"/>
    </location>
</feature>
<proteinExistence type="predicted"/>
<accession>A0A3P1BJ19</accession>
<dbReference type="OrthoDB" id="770607at2"/>
<evidence type="ECO:0000259" key="2">
    <source>
        <dbReference type="PROSITE" id="PS51145"/>
    </source>
</evidence>
<dbReference type="PROSITE" id="PS51145">
    <property type="entry name" value="ZU5"/>
    <property type="match status" value="1"/>
</dbReference>
<dbReference type="PROSITE" id="PS51257">
    <property type="entry name" value="PROKAR_LIPOPROTEIN"/>
    <property type="match status" value="1"/>
</dbReference>
<dbReference type="RefSeq" id="WP_124877589.1">
    <property type="nucleotide sequence ID" value="NZ_RQJO01000010.1"/>
</dbReference>
<gene>
    <name evidence="3" type="ORF">EHT25_23420</name>
</gene>
<name>A0A3P1BJ19_9BACT</name>
<organism evidence="3 4">
    <name type="scientific">Larkinella rosea</name>
    <dbReference type="NCBI Taxonomy" id="2025312"/>
    <lineage>
        <taxon>Bacteria</taxon>
        <taxon>Pseudomonadati</taxon>
        <taxon>Bacteroidota</taxon>
        <taxon>Cytophagia</taxon>
        <taxon>Cytophagales</taxon>
        <taxon>Spirosomataceae</taxon>
        <taxon>Larkinella</taxon>
    </lineage>
</organism>
<evidence type="ECO:0000313" key="4">
    <source>
        <dbReference type="Proteomes" id="UP000271925"/>
    </source>
</evidence>
<feature type="chain" id="PRO_5017945608" description="ZU5 domain-containing protein" evidence="1">
    <location>
        <begin position="20"/>
        <end position="429"/>
    </location>
</feature>
<keyword evidence="4" id="KW-1185">Reference proteome</keyword>
<evidence type="ECO:0000313" key="3">
    <source>
        <dbReference type="EMBL" id="RRB01127.1"/>
    </source>
</evidence>
<comment type="caution">
    <text evidence="3">The sequence shown here is derived from an EMBL/GenBank/DDBJ whole genome shotgun (WGS) entry which is preliminary data.</text>
</comment>
<protein>
    <recommendedName>
        <fullName evidence="2">ZU5 domain-containing protein</fullName>
    </recommendedName>
</protein>
<dbReference type="InterPro" id="IPR000906">
    <property type="entry name" value="ZU5_dom"/>
</dbReference>
<evidence type="ECO:0000256" key="1">
    <source>
        <dbReference type="SAM" id="SignalP"/>
    </source>
</evidence>
<dbReference type="EMBL" id="RQJO01000010">
    <property type="protein sequence ID" value="RRB01127.1"/>
    <property type="molecule type" value="Genomic_DNA"/>
</dbReference>
<sequence>MKRVTYLLVWLFLYGLFMAACKHDIDPATPVAETPGTTNPNPPKPETGAVQPVGIPLGTAVVQTIGPTGGSITAEDDRFTVTIPAGALTKDVEISVQRITNTNGTGVGDGYRMLPDGQQFAKPVTMTVHRTAEEGRRTFPKACGIAYQNAKGVWMAVGGTQVDTTNHTVSIEVNHFTDFTFFEYVYLEPELTAIDPGQSVDIKLFGLSSINWLLEDFPKGSERPLPKPTPIEYLDGWEVRGEGSLRGSGKEVTYQAPSQLPNSNPVVVVAKLKSPGKEVAQLLSTIYVLKEGISLQAGGGDWVHFPKAGAHLRGTIKGLDGENGQQTVNIKWQAGAKPIDALGIYPWAKDYPGIIYRPNPITEYTHLYIVNKQVYVSPGSLKASNMQYGVIMGTFDVQSSGVIVTSIPPVVSTSSLRGVFRVKCMDCVR</sequence>
<dbReference type="AlphaFoldDB" id="A0A3P1BJ19"/>
<feature type="domain" description="ZU5" evidence="2">
    <location>
        <begin position="59"/>
        <end position="185"/>
    </location>
</feature>
<dbReference type="Gene3D" id="2.60.220.30">
    <property type="match status" value="1"/>
</dbReference>
<keyword evidence="1" id="KW-0732">Signal</keyword>